<proteinExistence type="predicted"/>
<evidence type="ECO:0000259" key="1">
    <source>
        <dbReference type="Pfam" id="PF06985"/>
    </source>
</evidence>
<dbReference type="OrthoDB" id="5125733at2759"/>
<sequence length="652" mass="74216">MELRPQAPHTCVHCQGIQIKRPSPAEVEECRKHMTLPPFLSLYGREVLRLSSCCLFFSWAMTSFRKKHKDEEVRDGWILFGRLVPSRIFHDPIIMFEWETKSLLKPVISMANLLVLSYSGSTASHFFPYPIEDRNISSDREFDLLREWTHSCHASHSKCNAFKSAFMPSRLLAITASESVAPRVKLVNNPKCADYAALSYCWGGDQKLKSCTNNVRDLEKGINFEDLPKTIQDAITTCLKLNTRFLWVDALCIVQDDPIGTMDDIANMDKVYENSCFTICDGRSWSSKQGFLHNITRPTVSETAFQFSYHDSGRGSGSIVCYVDALDRDYRDPIERRAWPLQEFLLSTRILRFGDYQRSWLCLESDLNDSNSPLPGSSQGLHRMRVDLHRQYYKTTKATYTTSKEPGIRSNLVIDYYSENTLTWRNLVVDYSRRQLSDERDKLLALSGIATRLGRALQWTYLAGLWREDFAQSMSWEVRPNARLPRSKVWRAPSWTWASVNSPVWFRFMAQESPFLKLLTHDLQLVTPAAPFGALKSGSITVQGLIRETHAYTKNNAIALCESKSNEQPVRTLSSTQVMLDTQDDYSEDVHQVYCLVVGHAFEDATSKSVTVVGILLVKETGGGFGRIGYFRDPVGGPEWSGSCKLKTVTII</sequence>
<name>A0A9P4V0W7_9PLEO</name>
<gene>
    <name evidence="2" type="ORF">EJ04DRAFT_553009</name>
</gene>
<dbReference type="EMBL" id="ML996154">
    <property type="protein sequence ID" value="KAF2733934.1"/>
    <property type="molecule type" value="Genomic_DNA"/>
</dbReference>
<keyword evidence="3" id="KW-1185">Reference proteome</keyword>
<dbReference type="InterPro" id="IPR010730">
    <property type="entry name" value="HET"/>
</dbReference>
<comment type="caution">
    <text evidence="2">The sequence shown here is derived from an EMBL/GenBank/DDBJ whole genome shotgun (WGS) entry which is preliminary data.</text>
</comment>
<feature type="domain" description="Heterokaryon incompatibility" evidence="1">
    <location>
        <begin position="195"/>
        <end position="343"/>
    </location>
</feature>
<evidence type="ECO:0000313" key="2">
    <source>
        <dbReference type="EMBL" id="KAF2733934.1"/>
    </source>
</evidence>
<dbReference type="Proteomes" id="UP000799444">
    <property type="component" value="Unassembled WGS sequence"/>
</dbReference>
<evidence type="ECO:0000313" key="3">
    <source>
        <dbReference type="Proteomes" id="UP000799444"/>
    </source>
</evidence>
<protein>
    <recommendedName>
        <fullName evidence="1">Heterokaryon incompatibility domain-containing protein</fullName>
    </recommendedName>
</protein>
<reference evidence="2" key="1">
    <citation type="journal article" date="2020" name="Stud. Mycol.">
        <title>101 Dothideomycetes genomes: a test case for predicting lifestyles and emergence of pathogens.</title>
        <authorList>
            <person name="Haridas S."/>
            <person name="Albert R."/>
            <person name="Binder M."/>
            <person name="Bloem J."/>
            <person name="Labutti K."/>
            <person name="Salamov A."/>
            <person name="Andreopoulos B."/>
            <person name="Baker S."/>
            <person name="Barry K."/>
            <person name="Bills G."/>
            <person name="Bluhm B."/>
            <person name="Cannon C."/>
            <person name="Castanera R."/>
            <person name="Culley D."/>
            <person name="Daum C."/>
            <person name="Ezra D."/>
            <person name="Gonzalez J."/>
            <person name="Henrissat B."/>
            <person name="Kuo A."/>
            <person name="Liang C."/>
            <person name="Lipzen A."/>
            <person name="Lutzoni F."/>
            <person name="Magnuson J."/>
            <person name="Mondo S."/>
            <person name="Nolan M."/>
            <person name="Ohm R."/>
            <person name="Pangilinan J."/>
            <person name="Park H.-J."/>
            <person name="Ramirez L."/>
            <person name="Alfaro M."/>
            <person name="Sun H."/>
            <person name="Tritt A."/>
            <person name="Yoshinaga Y."/>
            <person name="Zwiers L.-H."/>
            <person name="Turgeon B."/>
            <person name="Goodwin S."/>
            <person name="Spatafora J."/>
            <person name="Crous P."/>
            <person name="Grigoriev I."/>
        </authorList>
    </citation>
    <scope>NUCLEOTIDE SEQUENCE</scope>
    <source>
        <strain evidence="2">CBS 125425</strain>
    </source>
</reference>
<accession>A0A9P4V0W7</accession>
<dbReference type="Pfam" id="PF06985">
    <property type="entry name" value="HET"/>
    <property type="match status" value="1"/>
</dbReference>
<dbReference type="PANTHER" id="PTHR33112:SF16">
    <property type="entry name" value="HETEROKARYON INCOMPATIBILITY DOMAIN-CONTAINING PROTEIN"/>
    <property type="match status" value="1"/>
</dbReference>
<dbReference type="AlphaFoldDB" id="A0A9P4V0W7"/>
<organism evidence="2 3">
    <name type="scientific">Polyplosphaeria fusca</name>
    <dbReference type="NCBI Taxonomy" id="682080"/>
    <lineage>
        <taxon>Eukaryota</taxon>
        <taxon>Fungi</taxon>
        <taxon>Dikarya</taxon>
        <taxon>Ascomycota</taxon>
        <taxon>Pezizomycotina</taxon>
        <taxon>Dothideomycetes</taxon>
        <taxon>Pleosporomycetidae</taxon>
        <taxon>Pleosporales</taxon>
        <taxon>Tetraplosphaeriaceae</taxon>
        <taxon>Polyplosphaeria</taxon>
    </lineage>
</organism>
<dbReference type="PANTHER" id="PTHR33112">
    <property type="entry name" value="DOMAIN PROTEIN, PUTATIVE-RELATED"/>
    <property type="match status" value="1"/>
</dbReference>